<evidence type="ECO:0000313" key="1">
    <source>
        <dbReference type="EMBL" id="MBD2531552.1"/>
    </source>
</evidence>
<reference evidence="1 2" key="1">
    <citation type="journal article" date="2020" name="ISME J.">
        <title>Comparative genomics reveals insights into cyanobacterial evolution and habitat adaptation.</title>
        <authorList>
            <person name="Chen M.Y."/>
            <person name="Teng W.K."/>
            <person name="Zhao L."/>
            <person name="Hu C.X."/>
            <person name="Zhou Y.K."/>
            <person name="Han B.P."/>
            <person name="Song L.R."/>
            <person name="Shu W.S."/>
        </authorList>
    </citation>
    <scope>NUCLEOTIDE SEQUENCE [LARGE SCALE GENOMIC DNA]</scope>
    <source>
        <strain evidence="1 2">FACHB-838</strain>
    </source>
</reference>
<protein>
    <submittedName>
        <fullName evidence="1">Uncharacterized protein</fullName>
    </submittedName>
</protein>
<dbReference type="Proteomes" id="UP000623440">
    <property type="component" value="Unassembled WGS sequence"/>
</dbReference>
<proteinExistence type="predicted"/>
<organism evidence="1 2">
    <name type="scientific">Nostoc flagelliforme FACHB-838</name>
    <dbReference type="NCBI Taxonomy" id="2692904"/>
    <lineage>
        <taxon>Bacteria</taxon>
        <taxon>Bacillati</taxon>
        <taxon>Cyanobacteriota</taxon>
        <taxon>Cyanophyceae</taxon>
        <taxon>Nostocales</taxon>
        <taxon>Nostocaceae</taxon>
        <taxon>Nostoc</taxon>
    </lineage>
</organism>
<keyword evidence="2" id="KW-1185">Reference proteome</keyword>
<dbReference type="EMBL" id="JACJSI010000037">
    <property type="protein sequence ID" value="MBD2531552.1"/>
    <property type="molecule type" value="Genomic_DNA"/>
</dbReference>
<name>A0ABR8DRW3_9NOSO</name>
<gene>
    <name evidence="1" type="ORF">H6G97_18950</name>
</gene>
<comment type="caution">
    <text evidence="1">The sequence shown here is derived from an EMBL/GenBank/DDBJ whole genome shotgun (WGS) entry which is preliminary data.</text>
</comment>
<dbReference type="RefSeq" id="WP_190942239.1">
    <property type="nucleotide sequence ID" value="NZ_JACJSI010000037.1"/>
</dbReference>
<sequence length="87" mass="9771">MYEKSQEFRLIGTGLELAPNGLNFLDAMPTAGCANAPGIVETLKSLGHEVHHTVLKNIQGETIRANATKYLEQYGQPLLTIWWYRLK</sequence>
<evidence type="ECO:0000313" key="2">
    <source>
        <dbReference type="Proteomes" id="UP000623440"/>
    </source>
</evidence>
<accession>A0ABR8DRW3</accession>